<evidence type="ECO:0000313" key="2">
    <source>
        <dbReference type="EMBL" id="GJS71147.1"/>
    </source>
</evidence>
<protein>
    <submittedName>
        <fullName evidence="2">Uncharacterized protein</fullName>
    </submittedName>
</protein>
<evidence type="ECO:0000313" key="3">
    <source>
        <dbReference type="Proteomes" id="UP001151760"/>
    </source>
</evidence>
<dbReference type="Proteomes" id="UP001151760">
    <property type="component" value="Unassembled WGS sequence"/>
</dbReference>
<gene>
    <name evidence="2" type="ORF">Tco_0703988</name>
</gene>
<proteinExistence type="predicted"/>
<evidence type="ECO:0000256" key="1">
    <source>
        <dbReference type="SAM" id="MobiDB-lite"/>
    </source>
</evidence>
<name>A0ABQ4Y181_9ASTR</name>
<feature type="region of interest" description="Disordered" evidence="1">
    <location>
        <begin position="1"/>
        <end position="22"/>
    </location>
</feature>
<keyword evidence="3" id="KW-1185">Reference proteome</keyword>
<reference evidence="2" key="2">
    <citation type="submission" date="2022-01" db="EMBL/GenBank/DDBJ databases">
        <authorList>
            <person name="Yamashiro T."/>
            <person name="Shiraishi A."/>
            <person name="Satake H."/>
            <person name="Nakayama K."/>
        </authorList>
    </citation>
    <scope>NUCLEOTIDE SEQUENCE</scope>
</reference>
<reference evidence="2" key="1">
    <citation type="journal article" date="2022" name="Int. J. Mol. Sci.">
        <title>Draft Genome of Tanacetum Coccineum: Genomic Comparison of Closely Related Tanacetum-Family Plants.</title>
        <authorList>
            <person name="Yamashiro T."/>
            <person name="Shiraishi A."/>
            <person name="Nakayama K."/>
            <person name="Satake H."/>
        </authorList>
    </citation>
    <scope>NUCLEOTIDE SEQUENCE</scope>
</reference>
<dbReference type="EMBL" id="BQNB010009984">
    <property type="protein sequence ID" value="GJS71147.1"/>
    <property type="molecule type" value="Genomic_DNA"/>
</dbReference>
<organism evidence="2 3">
    <name type="scientific">Tanacetum coccineum</name>
    <dbReference type="NCBI Taxonomy" id="301880"/>
    <lineage>
        <taxon>Eukaryota</taxon>
        <taxon>Viridiplantae</taxon>
        <taxon>Streptophyta</taxon>
        <taxon>Embryophyta</taxon>
        <taxon>Tracheophyta</taxon>
        <taxon>Spermatophyta</taxon>
        <taxon>Magnoliopsida</taxon>
        <taxon>eudicotyledons</taxon>
        <taxon>Gunneridae</taxon>
        <taxon>Pentapetalae</taxon>
        <taxon>asterids</taxon>
        <taxon>campanulids</taxon>
        <taxon>Asterales</taxon>
        <taxon>Asteraceae</taxon>
        <taxon>Asteroideae</taxon>
        <taxon>Anthemideae</taxon>
        <taxon>Anthemidinae</taxon>
        <taxon>Tanacetum</taxon>
    </lineage>
</organism>
<accession>A0ABQ4Y181</accession>
<comment type="caution">
    <text evidence="2">The sequence shown here is derived from an EMBL/GenBank/DDBJ whole genome shotgun (WGS) entry which is preliminary data.</text>
</comment>
<sequence length="103" mass="11517">MDGMMSLCENNDNNKENIPPCLSVNKASDNKLGVKMTLKKKYKHRKPLKDITNLVVETLNQSSQSLPSRLFSPLQSGSVCRSTTAGQISIEKGRTESLRFNFK</sequence>